<dbReference type="RefSeq" id="WP_139081763.1">
    <property type="nucleotide sequence ID" value="NZ_VDFV01000013.1"/>
</dbReference>
<dbReference type="OrthoDB" id="7822309at2"/>
<evidence type="ECO:0000256" key="1">
    <source>
        <dbReference type="SAM" id="Phobius"/>
    </source>
</evidence>
<evidence type="ECO:0000313" key="3">
    <source>
        <dbReference type="Proteomes" id="UP000305709"/>
    </source>
</evidence>
<keyword evidence="1" id="KW-0812">Transmembrane</keyword>
<protein>
    <submittedName>
        <fullName evidence="2">Uncharacterized protein</fullName>
    </submittedName>
</protein>
<dbReference type="EMBL" id="VDFV01000013">
    <property type="protein sequence ID" value="TNC71499.1"/>
    <property type="molecule type" value="Genomic_DNA"/>
</dbReference>
<gene>
    <name evidence="2" type="ORF">FHG71_11180</name>
</gene>
<dbReference type="Proteomes" id="UP000305709">
    <property type="component" value="Unassembled WGS sequence"/>
</dbReference>
<name>A0A5C4NGB0_9RHOB</name>
<keyword evidence="3" id="KW-1185">Reference proteome</keyword>
<proteinExistence type="predicted"/>
<comment type="caution">
    <text evidence="2">The sequence shown here is derived from an EMBL/GenBank/DDBJ whole genome shotgun (WGS) entry which is preliminary data.</text>
</comment>
<keyword evidence="1" id="KW-1133">Transmembrane helix</keyword>
<organism evidence="2 3">
    <name type="scientific">Rubellimicrobium roseum</name>
    <dbReference type="NCBI Taxonomy" id="687525"/>
    <lineage>
        <taxon>Bacteria</taxon>
        <taxon>Pseudomonadati</taxon>
        <taxon>Pseudomonadota</taxon>
        <taxon>Alphaproteobacteria</taxon>
        <taxon>Rhodobacterales</taxon>
        <taxon>Roseobacteraceae</taxon>
        <taxon>Rubellimicrobium</taxon>
    </lineage>
</organism>
<accession>A0A5C4NGB0</accession>
<keyword evidence="1" id="KW-0472">Membrane</keyword>
<dbReference type="AlphaFoldDB" id="A0A5C4NGB0"/>
<reference evidence="2 3" key="1">
    <citation type="submission" date="2019-06" db="EMBL/GenBank/DDBJ databases">
        <authorList>
            <person name="Jiang L."/>
        </authorList>
    </citation>
    <scope>NUCLEOTIDE SEQUENCE [LARGE SCALE GENOMIC DNA]</scope>
    <source>
        <strain evidence="2 3">YIM 48858</strain>
    </source>
</reference>
<feature type="transmembrane region" description="Helical" evidence="1">
    <location>
        <begin position="107"/>
        <end position="126"/>
    </location>
</feature>
<evidence type="ECO:0000313" key="2">
    <source>
        <dbReference type="EMBL" id="TNC71499.1"/>
    </source>
</evidence>
<sequence length="338" mass="35331">MTALSRYARLESTGRWRAAPGEGGREVVVSFGHATLVLADGSGLPLAHWSLPAVTRLNPGTRPALYAPDEAGSETLEIDDEIMVSAIETVRRSVARARGGPHRLRRALWPTLAVLAAFLGLVWFPGAVRREALEVVPLSKRTEIGATLLGHLQSRLGPACRDPLGAEALQQLHDRALGQGGHAVVLPLGPAAPLVLPGHIAVVPRDLVERAAEPAVVAGHLLAAEATLDGDDPLGLLLDEVGVWATLRLLVTGNLDPAVLEAHAATLLAATPTEPDADLLGPAFAQAEVPLAPWALDLDPTGDTVEDLVAADAYAQAEAPILISDSEWVALQGICQGV</sequence>